<dbReference type="OrthoDB" id="2187891at2759"/>
<sequence>MLLIYKSKKQIYCSDKEYIPDDSLFTCINGIVEMSNYFYNDSVFYIENDVGSVNVYHSLTNALLIYISSDRKIINMKHFYKMYSLAVLYGDISVIDQLLKKTDKN</sequence>
<proteinExistence type="predicted"/>
<dbReference type="HOGENOM" id="CLU_2256356_0_0_1"/>
<dbReference type="VEuPathDB" id="MicrosporidiaDB:H312_02444"/>
<evidence type="ECO:0000313" key="1">
    <source>
        <dbReference type="EMBL" id="KCZ80171.1"/>
    </source>
</evidence>
<name>A0A059EZN2_9MICR</name>
<dbReference type="EMBL" id="KK365199">
    <property type="protein sequence ID" value="KCZ80171.1"/>
    <property type="molecule type" value="Genomic_DNA"/>
</dbReference>
<keyword evidence="2" id="KW-1185">Reference proteome</keyword>
<accession>A0A059EZN2</accession>
<evidence type="ECO:0000313" key="2">
    <source>
        <dbReference type="Proteomes" id="UP000030655"/>
    </source>
</evidence>
<dbReference type="Proteomes" id="UP000030655">
    <property type="component" value="Unassembled WGS sequence"/>
</dbReference>
<dbReference type="AlphaFoldDB" id="A0A059EZN2"/>
<protein>
    <submittedName>
        <fullName evidence="1">Uncharacterized protein</fullName>
    </submittedName>
</protein>
<reference evidence="2" key="1">
    <citation type="submission" date="2013-02" db="EMBL/GenBank/DDBJ databases">
        <authorList>
            <consortium name="The Broad Institute Genome Sequencing Platform"/>
            <person name="Cuomo C."/>
            <person name="Becnel J."/>
            <person name="Sanscrainte N."/>
            <person name="Walker B."/>
            <person name="Young S.K."/>
            <person name="Zeng Q."/>
            <person name="Gargeya S."/>
            <person name="Fitzgerald M."/>
            <person name="Haas B."/>
            <person name="Abouelleil A."/>
            <person name="Alvarado L."/>
            <person name="Arachchi H.M."/>
            <person name="Berlin A.M."/>
            <person name="Chapman S.B."/>
            <person name="Dewar J."/>
            <person name="Goldberg J."/>
            <person name="Griggs A."/>
            <person name="Gujja S."/>
            <person name="Hansen M."/>
            <person name="Howarth C."/>
            <person name="Imamovic A."/>
            <person name="Larimer J."/>
            <person name="McCowan C."/>
            <person name="Murphy C."/>
            <person name="Neiman D."/>
            <person name="Pearson M."/>
            <person name="Priest M."/>
            <person name="Roberts A."/>
            <person name="Saif S."/>
            <person name="Shea T."/>
            <person name="Sisk P."/>
            <person name="Sykes S."/>
            <person name="Wortman J."/>
            <person name="Nusbaum C."/>
            <person name="Birren B."/>
        </authorList>
    </citation>
    <scope>NUCLEOTIDE SEQUENCE [LARGE SCALE GENOMIC DNA]</scope>
    <source>
        <strain evidence="2">PRA339</strain>
    </source>
</reference>
<organism evidence="1 2">
    <name type="scientific">Anncaliia algerae PRA339</name>
    <dbReference type="NCBI Taxonomy" id="1288291"/>
    <lineage>
        <taxon>Eukaryota</taxon>
        <taxon>Fungi</taxon>
        <taxon>Fungi incertae sedis</taxon>
        <taxon>Microsporidia</taxon>
        <taxon>Tubulinosematoidea</taxon>
        <taxon>Tubulinosematidae</taxon>
        <taxon>Anncaliia</taxon>
    </lineage>
</organism>
<reference evidence="1 2" key="2">
    <citation type="submission" date="2014-03" db="EMBL/GenBank/DDBJ databases">
        <title>The Genome Sequence of Anncaliia algerae insect isolate PRA339.</title>
        <authorList>
            <consortium name="The Broad Institute Genome Sequencing Platform"/>
            <consortium name="The Broad Institute Genome Sequencing Center for Infectious Disease"/>
            <person name="Cuomo C."/>
            <person name="Becnel J."/>
            <person name="Sanscrainte N."/>
            <person name="Walker B."/>
            <person name="Young S.K."/>
            <person name="Zeng Q."/>
            <person name="Gargeya S."/>
            <person name="Fitzgerald M."/>
            <person name="Haas B."/>
            <person name="Abouelleil A."/>
            <person name="Alvarado L."/>
            <person name="Arachchi H.M."/>
            <person name="Berlin A.M."/>
            <person name="Chapman S.B."/>
            <person name="Dewar J."/>
            <person name="Goldberg J."/>
            <person name="Griggs A."/>
            <person name="Gujja S."/>
            <person name="Hansen M."/>
            <person name="Howarth C."/>
            <person name="Imamovic A."/>
            <person name="Larimer J."/>
            <person name="McCowan C."/>
            <person name="Murphy C."/>
            <person name="Neiman D."/>
            <person name="Pearson M."/>
            <person name="Priest M."/>
            <person name="Roberts A."/>
            <person name="Saif S."/>
            <person name="Shea T."/>
            <person name="Sisk P."/>
            <person name="Sykes S."/>
            <person name="Wortman J."/>
            <person name="Nusbaum C."/>
            <person name="Birren B."/>
        </authorList>
    </citation>
    <scope>NUCLEOTIDE SEQUENCE [LARGE SCALE GENOMIC DNA]</scope>
    <source>
        <strain evidence="1 2">PRA339</strain>
    </source>
</reference>
<gene>
    <name evidence="1" type="ORF">H312_02444</name>
</gene>